<name>A0A2R9VUF0_VIBPH</name>
<evidence type="ECO:0000313" key="2">
    <source>
        <dbReference type="EMBL" id="HAS6680778.1"/>
    </source>
</evidence>
<dbReference type="Proteomes" id="UP000464718">
    <property type="component" value="Chromosome ii"/>
</dbReference>
<dbReference type="EMBL" id="DACQKT010000084">
    <property type="protein sequence ID" value="HAS6680778.1"/>
    <property type="molecule type" value="Genomic_DNA"/>
</dbReference>
<sequence>MASVDNAIAPIALSGVVMISPYQSDILSLNA</sequence>
<evidence type="ECO:0000313" key="4">
    <source>
        <dbReference type="EMBL" id="TXN18334.1"/>
    </source>
</evidence>
<dbReference type="EMBL" id="DACQKT010000003">
    <property type="protein sequence ID" value="HAS6677145.1"/>
    <property type="molecule type" value="Genomic_DNA"/>
</dbReference>
<evidence type="ECO:0000313" key="1">
    <source>
        <dbReference type="EMBL" id="HAS6677145.1"/>
    </source>
</evidence>
<dbReference type="Proteomes" id="UP000856022">
    <property type="component" value="Unassembled WGS sequence"/>
</dbReference>
<reference evidence="3 6" key="2">
    <citation type="submission" date="2018-12" db="EMBL/GenBank/DDBJ databases">
        <title>Genomic insights into the evolutionary origins and pathogenicity of five Vibrio parahaemolyticus strains isolated from the shrimp with acute hepatopancreatic necrosis disease (AHPND).</title>
        <authorList>
            <person name="Yang Q."/>
            <person name="Dong X."/>
            <person name="Xie G."/>
            <person name="Fu S."/>
            <person name="Zou P."/>
            <person name="Sun J."/>
            <person name="Wang Y."/>
            <person name="Huang J."/>
        </authorList>
    </citation>
    <scope>NUCLEOTIDE SEQUENCE [LARGE SCALE GENOMIC DNA]</scope>
    <source>
        <strain evidence="3 6">20160303005-1</strain>
    </source>
</reference>
<evidence type="ECO:0000313" key="3">
    <source>
        <dbReference type="EMBL" id="QHH11183.1"/>
    </source>
</evidence>
<dbReference type="AlphaFoldDB" id="A0A2R9VUF0"/>
<accession>A0A2R9VUF0</accession>
<reference evidence="4 5" key="3">
    <citation type="submission" date="2019-08" db="EMBL/GenBank/DDBJ databases">
        <title>Emerging of two pre-pandemic pathogenic O4:KUT lineages of Vibrio parahaemolyticus in coastal eastern China.</title>
        <authorList>
            <person name="Yu H."/>
        </authorList>
    </citation>
    <scope>NUCLEOTIDE SEQUENCE [LARGE SCALE GENOMIC DNA]</scope>
    <source>
        <strain evidence="4 5">HZ17-383</strain>
    </source>
</reference>
<dbReference type="Proteomes" id="UP000321504">
    <property type="component" value="Unassembled WGS sequence"/>
</dbReference>
<proteinExistence type="predicted"/>
<dbReference type="EMBL" id="CP034299">
    <property type="protein sequence ID" value="QHH11183.1"/>
    <property type="molecule type" value="Genomic_DNA"/>
</dbReference>
<reference evidence="2" key="1">
    <citation type="journal article" date="2018" name="Genome Biol.">
        <title>SKESA: strategic k-mer extension for scrupulous assemblies.</title>
        <authorList>
            <person name="Souvorov A."/>
            <person name="Agarwala R."/>
            <person name="Lipman D.J."/>
        </authorList>
    </citation>
    <scope>NUCLEOTIDE SEQUENCE</scope>
    <source>
        <strain evidence="2">1930</strain>
    </source>
</reference>
<reference evidence="2" key="4">
    <citation type="submission" date="2019-12" db="EMBL/GenBank/DDBJ databases">
        <authorList>
            <consortium name="NCBI Pathogen Detection Project"/>
        </authorList>
    </citation>
    <scope>NUCLEOTIDE SEQUENCE</scope>
    <source>
        <strain evidence="2">1930</strain>
    </source>
</reference>
<gene>
    <name evidence="3" type="ORF">EHC69_17880</name>
    <name evidence="4" type="ORF">FVP01_04945</name>
    <name evidence="1" type="ORF">I7278_10030</name>
    <name evidence="2" type="ORF">I7278_28900</name>
</gene>
<dbReference type="EMBL" id="VRMQ01000001">
    <property type="protein sequence ID" value="TXN18334.1"/>
    <property type="molecule type" value="Genomic_DNA"/>
</dbReference>
<evidence type="ECO:0000313" key="6">
    <source>
        <dbReference type="Proteomes" id="UP000464718"/>
    </source>
</evidence>
<protein>
    <submittedName>
        <fullName evidence="2">Uncharacterized protein</fullName>
    </submittedName>
</protein>
<organism evidence="2">
    <name type="scientific">Vibrio parahaemolyticus</name>
    <dbReference type="NCBI Taxonomy" id="670"/>
    <lineage>
        <taxon>Bacteria</taxon>
        <taxon>Pseudomonadati</taxon>
        <taxon>Pseudomonadota</taxon>
        <taxon>Gammaproteobacteria</taxon>
        <taxon>Vibrionales</taxon>
        <taxon>Vibrionaceae</taxon>
        <taxon>Vibrio</taxon>
    </lineage>
</organism>
<evidence type="ECO:0000313" key="5">
    <source>
        <dbReference type="Proteomes" id="UP000321504"/>
    </source>
</evidence>